<dbReference type="EMBL" id="JAFCIX010000418">
    <property type="protein sequence ID" value="KAH6591115.1"/>
    <property type="molecule type" value="Genomic_DNA"/>
</dbReference>
<feature type="compositionally biased region" description="Polar residues" evidence="1">
    <location>
        <begin position="572"/>
        <end position="581"/>
    </location>
</feature>
<evidence type="ECO:0000259" key="2">
    <source>
        <dbReference type="PROSITE" id="PS50030"/>
    </source>
</evidence>
<dbReference type="PROSITE" id="PS50030">
    <property type="entry name" value="UBA"/>
    <property type="match status" value="1"/>
</dbReference>
<comment type="caution">
    <text evidence="3">The sequence shown here is derived from an EMBL/GenBank/DDBJ whole genome shotgun (WGS) entry which is preliminary data.</text>
</comment>
<feature type="region of interest" description="Disordered" evidence="1">
    <location>
        <begin position="569"/>
        <end position="597"/>
    </location>
</feature>
<organism evidence="3 4">
    <name type="scientific">Batrachochytrium salamandrivorans</name>
    <dbReference type="NCBI Taxonomy" id="1357716"/>
    <lineage>
        <taxon>Eukaryota</taxon>
        <taxon>Fungi</taxon>
        <taxon>Fungi incertae sedis</taxon>
        <taxon>Chytridiomycota</taxon>
        <taxon>Chytridiomycota incertae sedis</taxon>
        <taxon>Chytridiomycetes</taxon>
        <taxon>Rhizophydiales</taxon>
        <taxon>Rhizophydiales incertae sedis</taxon>
        <taxon>Batrachochytrium</taxon>
    </lineage>
</organism>
<dbReference type="Proteomes" id="UP001648503">
    <property type="component" value="Unassembled WGS sequence"/>
</dbReference>
<dbReference type="SUPFAM" id="SSF54001">
    <property type="entry name" value="Cysteine proteinases"/>
    <property type="match status" value="1"/>
</dbReference>
<dbReference type="InterPro" id="IPR038765">
    <property type="entry name" value="Papain-like_cys_pep_sf"/>
</dbReference>
<dbReference type="InterPro" id="IPR055335">
    <property type="entry name" value="Ucp6/RUP1"/>
</dbReference>
<protein>
    <recommendedName>
        <fullName evidence="2">UBA domain-containing protein</fullName>
    </recommendedName>
</protein>
<evidence type="ECO:0000256" key="1">
    <source>
        <dbReference type="SAM" id="MobiDB-lite"/>
    </source>
</evidence>
<name>A0ABQ8F2W0_9FUNG</name>
<accession>A0ABQ8F2W0</accession>
<dbReference type="InterPro" id="IPR015940">
    <property type="entry name" value="UBA"/>
</dbReference>
<evidence type="ECO:0000313" key="4">
    <source>
        <dbReference type="Proteomes" id="UP001648503"/>
    </source>
</evidence>
<feature type="domain" description="UBA" evidence="2">
    <location>
        <begin position="2"/>
        <end position="41"/>
    </location>
</feature>
<gene>
    <name evidence="3" type="ORF">BASA50_009117</name>
</gene>
<reference evidence="3 4" key="1">
    <citation type="submission" date="2021-02" db="EMBL/GenBank/DDBJ databases">
        <title>Variation within the Batrachochytrium salamandrivorans European outbreak.</title>
        <authorList>
            <person name="Kelly M."/>
            <person name="Pasmans F."/>
            <person name="Shea T.P."/>
            <person name="Munoz J.F."/>
            <person name="Carranza S."/>
            <person name="Cuomo C.A."/>
            <person name="Martel A."/>
        </authorList>
    </citation>
    <scope>NUCLEOTIDE SEQUENCE [LARGE SCALE GENOMIC DNA]</scope>
    <source>
        <strain evidence="3 4">AMFP18/2</strain>
    </source>
</reference>
<dbReference type="PANTHER" id="PTHR39597">
    <property type="entry name" value="UBA DOMAIN-CONTAINING PROTEIN RUP1"/>
    <property type="match status" value="1"/>
</dbReference>
<keyword evidence="4" id="KW-1185">Reference proteome</keyword>
<sequence>MSMDLRISVLLDMGLSLEDAVASLNQANGVVEQAVELFFSGNVKPDTLRLKPAPEGATPLLTRGADSHKQPQSEWLGFGSNGSSQWNPSLGEDVDMGLSNPNDSIMAQRGLHSTSRSNIEGTLGDLALQVLPIAINPHDRVRHDSRPVGLHGLTVMTSLRCIIQALYHFPPVRRAIFEAGLFDSWGAVNDQYEVALDKTPACSLLMELEKLFSGQALSRRSFKSSLRVEEAFIAYRRLMNLNVPKEISETWAYFLHALGAEVHSLRRMTHIQVHQDEPTQTGESLTPCIDVDPQLNLYDSLDKVLGISPNPSVLRSYIFSRDEKISCGRIMSLIFRSPAENKFGIVTSRSRLYIDRYLGRHSELVCGLVRQRVAYARDLEQCRRQLAKFDQRELDFLKSTMEFLKNQPDLDASVVASNLNNVYQSMVRSITDLRNRVESLEYKVESAFDIPELQKMPFDLYAIFAVENSKTVVFLRNFPAELPAESEMEIPCETWTRFSDAETQVVPKEHISRVTCITALWYSYGVSYAEPIDENSGLVPAALKSLVHADNKALDVELEEWTKTHTALPVVSSPNDHSCQPTSPPLGTVESMLNNGG</sequence>
<feature type="region of interest" description="Disordered" evidence="1">
    <location>
        <begin position="49"/>
        <end position="72"/>
    </location>
</feature>
<dbReference type="PANTHER" id="PTHR39597:SF1">
    <property type="entry name" value="UBA DOMAIN-CONTAINING PROTEIN RUP1"/>
    <property type="match status" value="1"/>
</dbReference>
<evidence type="ECO:0000313" key="3">
    <source>
        <dbReference type="EMBL" id="KAH6591115.1"/>
    </source>
</evidence>
<proteinExistence type="predicted"/>